<comment type="subunit">
    <text evidence="3">Homodimer.</text>
</comment>
<sequence>MDPKNDAPTHGAVVDIGGSNMYDGVGKRLQEALTAPYSPTSKPTLPDELLYDDVGLPIWNQIIFTPEFYQTHDEIALFDEHGADVAARCPAGVTIIDLGAGLVHPLLPRTLPTLNEWWLDTRKVGHLLAAFEKGKVPAKYLALDISRSSLNHNVKYLVEQHPRPESSVTCAGIWGTFGDGMSYIQKISTPRLFLSLGSVLCNDPWPEALGHLKFWADAMRPDDLLLIGMDGHTLPNNKEKIWNAYHSCDDLYHKFFLNGFKHANRLAGEEWFREEDWELLAQLEDEPTTRHRFFFRAKKDVKLKKMSRNIQKGEEFDWFDSHKYGEDNVRLMCYKAGLSVIDVWQAPGSEFRKYLVRRKDSKDQRDDADSAVSGVSY</sequence>
<dbReference type="GO" id="GO:0008168">
    <property type="term" value="F:methyltransferase activity"/>
    <property type="evidence" value="ECO:0007669"/>
    <property type="project" value="UniProtKB-KW"/>
</dbReference>
<dbReference type="Proteomes" id="UP000251714">
    <property type="component" value="Unassembled WGS sequence"/>
</dbReference>
<dbReference type="EMBL" id="PKMI01000011">
    <property type="protein sequence ID" value="RBA19592.1"/>
    <property type="molecule type" value="Genomic_DNA"/>
</dbReference>
<feature type="domain" description="Histidine-specific methyltransferase SAM-dependent" evidence="10">
    <location>
        <begin position="41"/>
        <end position="357"/>
    </location>
</feature>
<evidence type="ECO:0000256" key="2">
    <source>
        <dbReference type="ARBA" id="ARBA00008361"/>
    </source>
</evidence>
<evidence type="ECO:0000256" key="7">
    <source>
        <dbReference type="ARBA" id="ARBA00022691"/>
    </source>
</evidence>
<dbReference type="GO" id="GO:0009820">
    <property type="term" value="P:alkaloid metabolic process"/>
    <property type="evidence" value="ECO:0007669"/>
    <property type="project" value="UniProtKB-KW"/>
</dbReference>
<dbReference type="InterPro" id="IPR029063">
    <property type="entry name" value="SAM-dependent_MTases_sf"/>
</dbReference>
<evidence type="ECO:0000256" key="4">
    <source>
        <dbReference type="ARBA" id="ARBA00022589"/>
    </source>
</evidence>
<comment type="catalytic activity">
    <reaction evidence="9">
        <text>4-(3-methylbut-2-enyl)-L-tryptophan + S-adenosyl-L-methionine = 4-(3-methylbut-2-enyl)-L-abrine + S-adenosyl-L-homocysteine + H(+)</text>
        <dbReference type="Rhea" id="RHEA:34435"/>
        <dbReference type="ChEBI" id="CHEBI:15378"/>
        <dbReference type="ChEBI" id="CHEBI:57856"/>
        <dbReference type="ChEBI" id="CHEBI:58209"/>
        <dbReference type="ChEBI" id="CHEBI:59789"/>
        <dbReference type="ChEBI" id="CHEBI:67248"/>
        <dbReference type="EC" id="2.1.1.261"/>
    </reaction>
</comment>
<keyword evidence="5" id="KW-0489">Methyltransferase</keyword>
<evidence type="ECO:0000256" key="6">
    <source>
        <dbReference type="ARBA" id="ARBA00022679"/>
    </source>
</evidence>
<evidence type="ECO:0000259" key="10">
    <source>
        <dbReference type="Pfam" id="PF10017"/>
    </source>
</evidence>
<dbReference type="PIRSF" id="PIRSF018005">
    <property type="entry name" value="UCP018005"/>
    <property type="match status" value="1"/>
</dbReference>
<evidence type="ECO:0000256" key="5">
    <source>
        <dbReference type="ARBA" id="ARBA00022603"/>
    </source>
</evidence>
<evidence type="ECO:0000256" key="8">
    <source>
        <dbReference type="ARBA" id="ARBA00039094"/>
    </source>
</evidence>
<dbReference type="InterPro" id="IPR051128">
    <property type="entry name" value="EgtD_Methyltrsf_superfamily"/>
</dbReference>
<evidence type="ECO:0000256" key="3">
    <source>
        <dbReference type="ARBA" id="ARBA00011738"/>
    </source>
</evidence>
<dbReference type="EC" id="2.1.1.261" evidence="8"/>
<dbReference type="PANTHER" id="PTHR43397">
    <property type="entry name" value="ERGOTHIONEINE BIOSYNTHESIS PROTEIN 1"/>
    <property type="match status" value="1"/>
</dbReference>
<dbReference type="NCBIfam" id="TIGR03439">
    <property type="entry name" value="methyl_EasF"/>
    <property type="match status" value="1"/>
</dbReference>
<protein>
    <recommendedName>
        <fullName evidence="8">4-dimethylallyltryptophan N-methyltransferase</fullName>
        <ecNumber evidence="8">2.1.1.261</ecNumber>
    </recommendedName>
</protein>
<keyword evidence="4" id="KW-0017">Alkaloid metabolism</keyword>
<dbReference type="PANTHER" id="PTHR43397:SF1">
    <property type="entry name" value="ERGOTHIONEINE BIOSYNTHESIS PROTEIN 1"/>
    <property type="match status" value="1"/>
</dbReference>
<name>A0A365NFX6_GIBIN</name>
<dbReference type="InterPro" id="IPR017804">
    <property type="entry name" value="MeTrfase_EgtD-like"/>
</dbReference>
<comment type="similarity">
    <text evidence="2">Belongs to the methyltransferase superfamily.</text>
</comment>
<reference evidence="11 12" key="1">
    <citation type="submission" date="2017-12" db="EMBL/GenBank/DDBJ databases">
        <title>Genome sequence of the mycotoxigenic crop pathogen Fusarium proliferatum, strain ITEM 2341 from Date Palm.</title>
        <authorList>
            <person name="Almiman B.F."/>
            <person name="Shittu T.A."/>
            <person name="Muthumeenakshi S."/>
            <person name="Baroncelli R."/>
            <person name="Sreenivasaprasada S."/>
        </authorList>
    </citation>
    <scope>NUCLEOTIDE SEQUENCE [LARGE SCALE GENOMIC DNA]</scope>
    <source>
        <strain evidence="11 12">ITEM 2341</strain>
    </source>
</reference>
<keyword evidence="6" id="KW-0808">Transferase</keyword>
<proteinExistence type="inferred from homology"/>
<evidence type="ECO:0000256" key="1">
    <source>
        <dbReference type="ARBA" id="ARBA00005107"/>
    </source>
</evidence>
<dbReference type="Gene3D" id="3.40.50.150">
    <property type="entry name" value="Vaccinia Virus protein VP39"/>
    <property type="match status" value="1"/>
</dbReference>
<dbReference type="AlphaFoldDB" id="A0A365NFX6"/>
<organism evidence="11 12">
    <name type="scientific">Gibberella intermedia</name>
    <name type="common">Bulb rot disease fungus</name>
    <name type="synonym">Fusarium proliferatum</name>
    <dbReference type="NCBI Taxonomy" id="948311"/>
    <lineage>
        <taxon>Eukaryota</taxon>
        <taxon>Fungi</taxon>
        <taxon>Dikarya</taxon>
        <taxon>Ascomycota</taxon>
        <taxon>Pezizomycotina</taxon>
        <taxon>Sordariomycetes</taxon>
        <taxon>Hypocreomycetidae</taxon>
        <taxon>Hypocreales</taxon>
        <taxon>Nectriaceae</taxon>
        <taxon>Fusarium</taxon>
        <taxon>Fusarium fujikuroi species complex</taxon>
    </lineage>
</organism>
<dbReference type="InterPro" id="IPR017805">
    <property type="entry name" value="SAM_MeTrfase_EasF-type_put"/>
</dbReference>
<comment type="caution">
    <text evidence="11">The sequence shown here is derived from an EMBL/GenBank/DDBJ whole genome shotgun (WGS) entry which is preliminary data.</text>
</comment>
<accession>A0A365NFX6</accession>
<evidence type="ECO:0000256" key="9">
    <source>
        <dbReference type="ARBA" id="ARBA00049425"/>
    </source>
</evidence>
<evidence type="ECO:0000313" key="12">
    <source>
        <dbReference type="Proteomes" id="UP000251714"/>
    </source>
</evidence>
<dbReference type="InterPro" id="IPR019257">
    <property type="entry name" value="MeTrfase_dom"/>
</dbReference>
<comment type="pathway">
    <text evidence="1">Alkaloid biosynthesis; ergot alkaloid biosynthesis.</text>
</comment>
<dbReference type="GO" id="GO:0032259">
    <property type="term" value="P:methylation"/>
    <property type="evidence" value="ECO:0007669"/>
    <property type="project" value="UniProtKB-KW"/>
</dbReference>
<gene>
    <name evidence="11" type="ORF">FPRO05_09695</name>
</gene>
<keyword evidence="7" id="KW-0949">S-adenosyl-L-methionine</keyword>
<dbReference type="Pfam" id="PF10017">
    <property type="entry name" value="Methyltransf_33"/>
    <property type="match status" value="1"/>
</dbReference>
<evidence type="ECO:0000313" key="11">
    <source>
        <dbReference type="EMBL" id="RBA19592.1"/>
    </source>
</evidence>